<dbReference type="KEGG" id="bbae:FRD01_15235"/>
<evidence type="ECO:0000313" key="3">
    <source>
        <dbReference type="EMBL" id="QED28561.1"/>
    </source>
</evidence>
<gene>
    <name evidence="3" type="ORF">FRD01_15235</name>
</gene>
<dbReference type="OrthoDB" id="5381258at2"/>
<keyword evidence="4" id="KW-1185">Reference proteome</keyword>
<reference evidence="3 4" key="1">
    <citation type="submission" date="2019-08" db="EMBL/GenBank/DDBJ databases">
        <authorList>
            <person name="Liang Q."/>
        </authorList>
    </citation>
    <scope>NUCLEOTIDE SEQUENCE [LARGE SCALE GENOMIC DNA]</scope>
    <source>
        <strain evidence="3 4">V1718</strain>
    </source>
</reference>
<dbReference type="EMBL" id="CP042467">
    <property type="protein sequence ID" value="QED28561.1"/>
    <property type="molecule type" value="Genomic_DNA"/>
</dbReference>
<evidence type="ECO:0000256" key="2">
    <source>
        <dbReference type="SAM" id="SignalP"/>
    </source>
</evidence>
<evidence type="ECO:0008006" key="5">
    <source>
        <dbReference type="Google" id="ProtNLM"/>
    </source>
</evidence>
<dbReference type="AlphaFoldDB" id="A0A5B8XTF5"/>
<evidence type="ECO:0000256" key="1">
    <source>
        <dbReference type="SAM" id="Phobius"/>
    </source>
</evidence>
<dbReference type="Proteomes" id="UP000321595">
    <property type="component" value="Chromosome"/>
</dbReference>
<feature type="signal peptide" evidence="2">
    <location>
        <begin position="1"/>
        <end position="20"/>
    </location>
</feature>
<feature type="transmembrane region" description="Helical" evidence="1">
    <location>
        <begin position="282"/>
        <end position="302"/>
    </location>
</feature>
<feature type="chain" id="PRO_5022789215" description="Tetratricopeptide repeat protein" evidence="2">
    <location>
        <begin position="21"/>
        <end position="367"/>
    </location>
</feature>
<keyword evidence="1" id="KW-0472">Membrane</keyword>
<feature type="transmembrane region" description="Helical" evidence="1">
    <location>
        <begin position="194"/>
        <end position="212"/>
    </location>
</feature>
<sequence>MRWVFALLLAMMLVPGLSAAQDLVVEGRTERTTAEELYDRAFVKLASGDPDGAVRDLEMILLVYPADPIALKANAVLDIFYEEGPEVEQAKPGRRRGNEFPSGLARGELVVTQTLHGIALGIEMCIVIECDSGRSTISTLLVGAGAGLTFSLLVNREEGVYPGMASAMNSGTYWGAWQGLAGSMLLDLDEKETAGIMMGTQLLGLGTGYLIYNNLQPSSGDVSMATSTGLWAGLLTFFVHGATEFAASEKAIWASLLLASDAGLILGSVLTRHYPMSRGRSLIIDASGIAGSLVGLGVPVLIQGDSPSAPFVFTGGIVGMVSGLALATWATHENWDTPEELAGVRFGVQPLNEGLGDGALLTMGGAF</sequence>
<dbReference type="RefSeq" id="WP_146961100.1">
    <property type="nucleotide sequence ID" value="NZ_CP042467.1"/>
</dbReference>
<name>A0A5B8XTF5_9DELT</name>
<feature type="transmembrane region" description="Helical" evidence="1">
    <location>
        <begin position="224"/>
        <end position="245"/>
    </location>
</feature>
<keyword evidence="1" id="KW-1133">Transmembrane helix</keyword>
<keyword evidence="2" id="KW-0732">Signal</keyword>
<keyword evidence="1" id="KW-0812">Transmembrane</keyword>
<proteinExistence type="predicted"/>
<accession>A0A5B8XTF5</accession>
<feature type="transmembrane region" description="Helical" evidence="1">
    <location>
        <begin position="308"/>
        <end position="330"/>
    </location>
</feature>
<feature type="transmembrane region" description="Helical" evidence="1">
    <location>
        <begin position="251"/>
        <end position="270"/>
    </location>
</feature>
<organism evidence="3 4">
    <name type="scientific">Microvenator marinus</name>
    <dbReference type="NCBI Taxonomy" id="2600177"/>
    <lineage>
        <taxon>Bacteria</taxon>
        <taxon>Deltaproteobacteria</taxon>
        <taxon>Bradymonadales</taxon>
        <taxon>Microvenatoraceae</taxon>
        <taxon>Microvenator</taxon>
    </lineage>
</organism>
<evidence type="ECO:0000313" key="4">
    <source>
        <dbReference type="Proteomes" id="UP000321595"/>
    </source>
</evidence>
<protein>
    <recommendedName>
        <fullName evidence="5">Tetratricopeptide repeat protein</fullName>
    </recommendedName>
</protein>